<feature type="transmembrane region" description="Helical" evidence="6">
    <location>
        <begin position="204"/>
        <end position="224"/>
    </location>
</feature>
<feature type="transmembrane region" description="Helical" evidence="6">
    <location>
        <begin position="302"/>
        <end position="335"/>
    </location>
</feature>
<feature type="transmembrane region" description="Helical" evidence="6">
    <location>
        <begin position="146"/>
        <end position="172"/>
    </location>
</feature>
<keyword evidence="4 6" id="KW-1133">Transmembrane helix</keyword>
<evidence type="ECO:0000256" key="1">
    <source>
        <dbReference type="ARBA" id="ARBA00004141"/>
    </source>
</evidence>
<reference evidence="7 8" key="1">
    <citation type="submission" date="2024-09" db="EMBL/GenBank/DDBJ databases">
        <authorList>
            <person name="Sun Q."/>
            <person name="Mori K."/>
        </authorList>
    </citation>
    <scope>NUCLEOTIDE SEQUENCE [LARGE SCALE GENOMIC DNA]</scope>
    <source>
        <strain evidence="7 8">KCTC 23076</strain>
    </source>
</reference>
<keyword evidence="3 6" id="KW-0812">Transmembrane</keyword>
<organism evidence="7 8">
    <name type="scientific">Lysobacter korlensis</name>
    <dbReference type="NCBI Taxonomy" id="553636"/>
    <lineage>
        <taxon>Bacteria</taxon>
        <taxon>Pseudomonadati</taxon>
        <taxon>Pseudomonadota</taxon>
        <taxon>Gammaproteobacteria</taxon>
        <taxon>Lysobacterales</taxon>
        <taxon>Lysobacteraceae</taxon>
        <taxon>Lysobacter</taxon>
    </lineage>
</organism>
<feature type="transmembrane region" description="Helical" evidence="6">
    <location>
        <begin position="43"/>
        <end position="64"/>
    </location>
</feature>
<comment type="caution">
    <text evidence="7">The sequence shown here is derived from an EMBL/GenBank/DDBJ whole genome shotgun (WGS) entry which is preliminary data.</text>
</comment>
<dbReference type="PANTHER" id="PTHR21716:SF62">
    <property type="entry name" value="TRANSPORT PROTEIN YDBI-RELATED"/>
    <property type="match status" value="1"/>
</dbReference>
<keyword evidence="5 6" id="KW-0472">Membrane</keyword>
<evidence type="ECO:0000256" key="6">
    <source>
        <dbReference type="SAM" id="Phobius"/>
    </source>
</evidence>
<evidence type="ECO:0000313" key="7">
    <source>
        <dbReference type="EMBL" id="MFC0679557.1"/>
    </source>
</evidence>
<dbReference type="Pfam" id="PF01594">
    <property type="entry name" value="AI-2E_transport"/>
    <property type="match status" value="1"/>
</dbReference>
<comment type="similarity">
    <text evidence="2">Belongs to the autoinducer-2 exporter (AI-2E) (TC 2.A.86) family.</text>
</comment>
<evidence type="ECO:0000256" key="3">
    <source>
        <dbReference type="ARBA" id="ARBA00022692"/>
    </source>
</evidence>
<evidence type="ECO:0000256" key="5">
    <source>
        <dbReference type="ARBA" id="ARBA00023136"/>
    </source>
</evidence>
<dbReference type="Proteomes" id="UP001589896">
    <property type="component" value="Unassembled WGS sequence"/>
</dbReference>
<feature type="transmembrane region" description="Helical" evidence="6">
    <location>
        <begin position="70"/>
        <end position="94"/>
    </location>
</feature>
<proteinExistence type="inferred from homology"/>
<protein>
    <submittedName>
        <fullName evidence="7">AI-2E family transporter</fullName>
    </submittedName>
</protein>
<evidence type="ECO:0000256" key="4">
    <source>
        <dbReference type="ARBA" id="ARBA00022989"/>
    </source>
</evidence>
<evidence type="ECO:0000256" key="2">
    <source>
        <dbReference type="ARBA" id="ARBA00009773"/>
    </source>
</evidence>
<name>A0ABV6RT21_9GAMM</name>
<feature type="transmembrane region" description="Helical" evidence="6">
    <location>
        <begin position="260"/>
        <end position="281"/>
    </location>
</feature>
<feature type="transmembrane region" description="Helical" evidence="6">
    <location>
        <begin position="236"/>
        <end position="254"/>
    </location>
</feature>
<comment type="subcellular location">
    <subcellularLocation>
        <location evidence="1">Membrane</location>
        <topology evidence="1">Multi-pass membrane protein</topology>
    </subcellularLocation>
</comment>
<sequence>MSTGPDDPPRGVVMLSRGEYMWRVAMGLLIALVIYICWQVSDLLLVGFGGIVFAVVIRTIAGWISRHSPIPMHWASILVVLLLLVGTGGVAWLVGDQITNQFHTLRTGLPEALARAQRSLGSTVVGDWLAGITPEMMNSDAMAKTAMVWAQTLLELGSKLLIVFLLAAYLAISPREYVSGFLELIPVRHRTRTAAVLTDSGDALGWWMIGQITAMVIVGVATWLGLKLVGVPNAGVLGLIAGLLEFVPVLGPFVSAVPGLLFALAVGPETAFYALLVYVAVQQGEGALIQPLVQRWAVEVPPALVLLALVVFGSLFGLIGALFAVPLAVVIIVVVRRVYLDMDEPLAGHDN</sequence>
<dbReference type="RefSeq" id="WP_386670457.1">
    <property type="nucleotide sequence ID" value="NZ_JBHLTG010000004.1"/>
</dbReference>
<accession>A0ABV6RT21</accession>
<gene>
    <name evidence="7" type="ORF">ACFFGH_17105</name>
</gene>
<dbReference type="InterPro" id="IPR002549">
    <property type="entry name" value="AI-2E-like"/>
</dbReference>
<dbReference type="EMBL" id="JBHLTG010000004">
    <property type="protein sequence ID" value="MFC0679557.1"/>
    <property type="molecule type" value="Genomic_DNA"/>
</dbReference>
<dbReference type="PANTHER" id="PTHR21716">
    <property type="entry name" value="TRANSMEMBRANE PROTEIN"/>
    <property type="match status" value="1"/>
</dbReference>
<evidence type="ECO:0000313" key="8">
    <source>
        <dbReference type="Proteomes" id="UP001589896"/>
    </source>
</evidence>
<keyword evidence="8" id="KW-1185">Reference proteome</keyword>
<feature type="transmembrane region" description="Helical" evidence="6">
    <location>
        <begin position="20"/>
        <end position="38"/>
    </location>
</feature>